<dbReference type="PANTHER" id="PTHR43035:SF1">
    <property type="entry name" value="FATTY ACID REPRESSION MUTANT PROTEIN 2-RELATED"/>
    <property type="match status" value="1"/>
</dbReference>
<dbReference type="HOGENOM" id="CLU_073125_0_0_1"/>
<dbReference type="OrthoDB" id="2138173at2759"/>
<proteinExistence type="inferred from homology"/>
<dbReference type="CDD" id="cd02140">
    <property type="entry name" value="Frm2-like"/>
    <property type="match status" value="1"/>
</dbReference>
<reference evidence="9" key="2">
    <citation type="submission" date="2008-07" db="EMBL/GenBank/DDBJ databases">
        <authorList>
            <person name="Genoscope - CEA"/>
        </authorList>
    </citation>
    <scope>NUCLEOTIDE SEQUENCE</scope>
    <source>
        <strain evidence="9">S mat+</strain>
    </source>
</reference>
<evidence type="ECO:0000256" key="6">
    <source>
        <dbReference type="ARBA" id="ARBA00023242"/>
    </source>
</evidence>
<dbReference type="GO" id="GO:0016491">
    <property type="term" value="F:oxidoreductase activity"/>
    <property type="evidence" value="ECO:0007669"/>
    <property type="project" value="UniProtKB-KW"/>
</dbReference>
<dbReference type="GO" id="GO:0034599">
    <property type="term" value="P:cellular response to oxidative stress"/>
    <property type="evidence" value="ECO:0007669"/>
    <property type="project" value="InterPro"/>
</dbReference>
<evidence type="ECO:0000259" key="8">
    <source>
        <dbReference type="Pfam" id="PF00881"/>
    </source>
</evidence>
<protein>
    <submittedName>
        <fullName evidence="9">Podospora anserina S mat+ genomic DNA chromosome 2, supercontig 2</fullName>
    </submittedName>
</protein>
<dbReference type="AlphaFoldDB" id="B2B7S2"/>
<feature type="non-terminal residue" evidence="9">
    <location>
        <position position="1"/>
    </location>
</feature>
<dbReference type="SUPFAM" id="SSF55469">
    <property type="entry name" value="FMN-dependent nitroreductase-like"/>
    <property type="match status" value="1"/>
</dbReference>
<dbReference type="EMBL" id="CU640366">
    <property type="protein sequence ID" value="CAP73851.1"/>
    <property type="molecule type" value="Genomic_DNA"/>
</dbReference>
<dbReference type="PANTHER" id="PTHR43035">
    <property type="entry name" value="FATTY ACID REPRESSION MUTANT PROTEIN 2-RELATED"/>
    <property type="match status" value="1"/>
</dbReference>
<dbReference type="FunFam" id="3.40.109.10:FF:000001">
    <property type="entry name" value="Nitroreductase family"/>
    <property type="match status" value="1"/>
</dbReference>
<gene>
    <name evidence="9" type="ORF">PODANS_2_12060</name>
</gene>
<evidence type="ECO:0000256" key="4">
    <source>
        <dbReference type="ARBA" id="ARBA00022490"/>
    </source>
</evidence>
<evidence type="ECO:0000256" key="5">
    <source>
        <dbReference type="ARBA" id="ARBA00023002"/>
    </source>
</evidence>
<keyword evidence="5" id="KW-0560">Oxidoreductase</keyword>
<accession>B2B7S2</accession>
<evidence type="ECO:0000256" key="7">
    <source>
        <dbReference type="SAM" id="MobiDB-lite"/>
    </source>
</evidence>
<evidence type="ECO:0000256" key="2">
    <source>
        <dbReference type="ARBA" id="ARBA00004496"/>
    </source>
</evidence>
<keyword evidence="4" id="KW-0963">Cytoplasm</keyword>
<feature type="region of interest" description="Disordered" evidence="7">
    <location>
        <begin position="1"/>
        <end position="21"/>
    </location>
</feature>
<evidence type="ECO:0000313" key="9">
    <source>
        <dbReference type="EMBL" id="CAP73851.1"/>
    </source>
</evidence>
<dbReference type="GO" id="GO:0005634">
    <property type="term" value="C:nucleus"/>
    <property type="evidence" value="ECO:0007669"/>
    <property type="project" value="UniProtKB-SubCell"/>
</dbReference>
<feature type="domain" description="Nitroreductase" evidence="8">
    <location>
        <begin position="75"/>
        <end position="243"/>
    </location>
</feature>
<dbReference type="InterPro" id="IPR029479">
    <property type="entry name" value="Nitroreductase"/>
</dbReference>
<organism evidence="9">
    <name type="scientific">Podospora anserina (strain S / ATCC MYA-4624 / DSM 980 / FGSC 10383)</name>
    <name type="common">Pleurage anserina</name>
    <dbReference type="NCBI Taxonomy" id="515849"/>
    <lineage>
        <taxon>Eukaryota</taxon>
        <taxon>Fungi</taxon>
        <taxon>Dikarya</taxon>
        <taxon>Ascomycota</taxon>
        <taxon>Pezizomycotina</taxon>
        <taxon>Sordariomycetes</taxon>
        <taxon>Sordariomycetidae</taxon>
        <taxon>Sordariales</taxon>
        <taxon>Podosporaceae</taxon>
        <taxon>Podospora</taxon>
        <taxon>Podospora anserina</taxon>
    </lineage>
</organism>
<dbReference type="GeneID" id="6195448"/>
<comment type="similarity">
    <text evidence="3">Belongs to the nitroreductase family.</text>
</comment>
<name>B2B7S2_PODAN</name>
<keyword evidence="6" id="KW-0539">Nucleus</keyword>
<dbReference type="VEuPathDB" id="FungiDB:PODANS_2_12060"/>
<dbReference type="GO" id="GO:0005737">
    <property type="term" value="C:cytoplasm"/>
    <property type="evidence" value="ECO:0007669"/>
    <property type="project" value="UniProtKB-SubCell"/>
</dbReference>
<sequence>HLSISSSHHQPTHHPILSSAPMQRFAHPLRTLLKNTTYRVATPRPITTPITTPKMFSSSKTTPAVQGADGFLSHIKARRTIYALNKTLPISTDRVQEIVKESLLHVPSSFNSQSNRVVVLLGAEHDKFWDITTAILKSIVPEENFASTAARMAGFKAGAGTVLFFEDQDVVKGMQEKFALYADRFDPWAGHSSAMLQFAVWTALEAEGLGANLQHYNPLVDQKVQQEWSVPSTWKLSAQLVFGGKAGEPGEKTFGPLEQKYRVFGSA</sequence>
<evidence type="ECO:0000256" key="1">
    <source>
        <dbReference type="ARBA" id="ARBA00004123"/>
    </source>
</evidence>
<reference evidence="9" key="1">
    <citation type="journal article" date="2008" name="Genome Biol.">
        <title>The genome sequence of the model ascomycete fungus Podospora anserina.</title>
        <authorList>
            <person name="Espagne E."/>
            <person name="Lespinet O."/>
            <person name="Malagnac F."/>
            <person name="Da Silva C."/>
            <person name="Jaillon O."/>
            <person name="Porcel B.M."/>
            <person name="Couloux A."/>
            <person name="Aury J.-M."/>
            <person name="Segurens B."/>
            <person name="Poulain J."/>
            <person name="Anthouard V."/>
            <person name="Grossetete S."/>
            <person name="Khalili H."/>
            <person name="Coppin E."/>
            <person name="Dequard-Chablat M."/>
            <person name="Picard M."/>
            <person name="Contamine V."/>
            <person name="Arnaise S."/>
            <person name="Bourdais A."/>
            <person name="Berteaux-Lecellier V."/>
            <person name="Gautheret D."/>
            <person name="de Vries R.P."/>
            <person name="Battaglia E."/>
            <person name="Coutinho P.M."/>
            <person name="Danchin E.G.J."/>
            <person name="Henrissat B."/>
            <person name="El Khoury R."/>
            <person name="Sainsard-Chanet A."/>
            <person name="Boivin A."/>
            <person name="Pinan-Lucarre B."/>
            <person name="Sellem C.H."/>
            <person name="Debuchy R."/>
            <person name="Wincker P."/>
            <person name="Weissenbach J."/>
            <person name="Silar P."/>
        </authorList>
    </citation>
    <scope>NUCLEOTIDE SEQUENCE [LARGE SCALE GENOMIC DNA]</scope>
    <source>
        <strain evidence="9">S mat+</strain>
    </source>
</reference>
<evidence type="ECO:0000256" key="3">
    <source>
        <dbReference type="ARBA" id="ARBA00007118"/>
    </source>
</evidence>
<dbReference type="RefSeq" id="XP_001912022.1">
    <property type="nucleotide sequence ID" value="XM_001911987.1"/>
</dbReference>
<comment type="subcellular location">
    <subcellularLocation>
        <location evidence="2">Cytoplasm</location>
    </subcellularLocation>
    <subcellularLocation>
        <location evidence="1">Nucleus</location>
    </subcellularLocation>
</comment>
<dbReference type="Pfam" id="PF00881">
    <property type="entry name" value="Nitroreductase"/>
    <property type="match status" value="1"/>
</dbReference>
<dbReference type="Gene3D" id="3.40.109.10">
    <property type="entry name" value="NADH Oxidase"/>
    <property type="match status" value="1"/>
</dbReference>
<dbReference type="KEGG" id="pan:PODANSg9068"/>
<dbReference type="InterPro" id="IPR000415">
    <property type="entry name" value="Nitroreductase-like"/>
</dbReference>
<dbReference type="InterPro" id="IPR033877">
    <property type="entry name" value="Frm2/Hbn1"/>
</dbReference>